<reference evidence="2" key="1">
    <citation type="submission" date="2010-11" db="EMBL/GenBank/DDBJ databases">
        <title>The complete genome of Desulfurococcus mucosus DSM 2162.</title>
        <authorList>
            <consortium name="US DOE Joint Genome Institute (JGI-PGF)"/>
            <person name="Lucas S."/>
            <person name="Copeland A."/>
            <person name="Lapidus A."/>
            <person name="Bruce D."/>
            <person name="Goodwin L."/>
            <person name="Pitluck S."/>
            <person name="Kyrpides N."/>
            <person name="Mavromatis K."/>
            <person name="Pagani I."/>
            <person name="Ivanova N."/>
            <person name="Ovchinnikova G."/>
            <person name="Chertkov O."/>
            <person name="Held B."/>
            <person name="Brettin T."/>
            <person name="Detter J.C."/>
            <person name="Tapia R."/>
            <person name="Han C."/>
            <person name="Land M."/>
            <person name="Hauser L."/>
            <person name="Markowitz V."/>
            <person name="Cheng J.-F."/>
            <person name="Hugenholtz P."/>
            <person name="Woyke T."/>
            <person name="Wu D."/>
            <person name="Wirth R."/>
            <person name="Bilek Y."/>
            <person name="Hader T."/>
            <person name="Klenk H.-P."/>
            <person name="Eisen J.A."/>
        </authorList>
    </citation>
    <scope>NUCLEOTIDE SEQUENCE [LARGE SCALE GENOMIC DNA]</scope>
    <source>
        <strain evidence="2">ATCC 35584 / DSM 2162 / JCM 9187 / O7/1</strain>
    </source>
</reference>
<keyword evidence="2" id="KW-1185">Reference proteome</keyword>
<reference evidence="1 2" key="2">
    <citation type="journal article" date="2011" name="Stand. Genomic Sci.">
        <title>Complete genome sequence of Desulfurococcus mucosus type strain (O7/1).</title>
        <authorList>
            <person name="Wirth R."/>
            <person name="Chertkov O."/>
            <person name="Held B."/>
            <person name="Lapidus A."/>
            <person name="Nolan M."/>
            <person name="Lucas S."/>
            <person name="Hammon N."/>
            <person name="Deshpande S."/>
            <person name="Cheng J.F."/>
            <person name="Tapia R."/>
            <person name="Han C."/>
            <person name="Goodwin L."/>
            <person name="Pitluck S."/>
            <person name="Liolios K."/>
            <person name="Ioanna P."/>
            <person name="Ivanova N."/>
            <person name="Mavromatis K."/>
            <person name="Mikhailova N."/>
            <person name="Pati A."/>
            <person name="Chen A."/>
            <person name="Palaniappan K."/>
            <person name="Land M."/>
            <person name="Hauser L."/>
            <person name="Chang Y.J."/>
            <person name="Jeffries C.D."/>
            <person name="Bilek Y."/>
            <person name="Hader T."/>
            <person name="Rohde M."/>
            <person name="Spring S."/>
            <person name="Sikorski J."/>
            <person name="Goker M."/>
            <person name="Woyke T."/>
            <person name="Bristow J."/>
            <person name="Eisen J.A."/>
            <person name="Markowitz V."/>
            <person name="Hugenholtz P."/>
            <person name="Kyrpides N.C."/>
            <person name="Klenk H.P."/>
        </authorList>
    </citation>
    <scope>NUCLEOTIDE SEQUENCE [LARGE SCALE GENOMIC DNA]</scope>
    <source>
        <strain evidence="2">ATCC 35584 / DSM 2162 / JCM 9187 / O7/1</strain>
    </source>
</reference>
<dbReference type="AlphaFoldDB" id="E8R8R0"/>
<dbReference type="EMBL" id="CP002363">
    <property type="protein sequence ID" value="ADV64886.1"/>
    <property type="molecule type" value="Genomic_DNA"/>
</dbReference>
<accession>E8R8R0</accession>
<dbReference type="KEGG" id="dmu:Desmu_0577"/>
<dbReference type="HOGENOM" id="CLU_117967_0_0_2"/>
<dbReference type="InterPro" id="IPR038437">
    <property type="entry name" value="GINS_Psf3_sf"/>
</dbReference>
<protein>
    <submittedName>
        <fullName evidence="1">Uncharacterized protein</fullName>
    </submittedName>
</protein>
<evidence type="ECO:0000313" key="2">
    <source>
        <dbReference type="Proteomes" id="UP000001068"/>
    </source>
</evidence>
<dbReference type="eggNOG" id="arCOG00552">
    <property type="taxonomic scope" value="Archaea"/>
</dbReference>
<dbReference type="GeneID" id="10153270"/>
<dbReference type="RefSeq" id="WP_013562108.1">
    <property type="nucleotide sequence ID" value="NC_014961.1"/>
</dbReference>
<dbReference type="CDD" id="cd11714">
    <property type="entry name" value="GINS_A_archaea"/>
    <property type="match status" value="1"/>
</dbReference>
<dbReference type="Gene3D" id="1.20.58.2050">
    <property type="match status" value="1"/>
</dbReference>
<organism evidence="1 2">
    <name type="scientific">Desulfurococcus mucosus (strain ATCC 35584 / DSM 2162 / JCM 9187 / O7/1)</name>
    <dbReference type="NCBI Taxonomy" id="765177"/>
    <lineage>
        <taxon>Archaea</taxon>
        <taxon>Thermoproteota</taxon>
        <taxon>Thermoprotei</taxon>
        <taxon>Desulfurococcales</taxon>
        <taxon>Desulfurococcaceae</taxon>
        <taxon>Desulfurococcus</taxon>
    </lineage>
</organism>
<name>E8R8R0_DESM0</name>
<sequence length="200" mass="22762">MNGLLELVGLLAGSFVSRDYEEEPVKITVTVQGITVFIEDGFVELAKGSEHIVPRWVARELAAKGYATITEDGIDKERLAKLLFLEDRYKSQPRFEELKGYFYRRLGEKIKETLEEHGKSRDLRRLEELSESVKMYRDALVSLTRLRAKKIVGFLTAPGYPAEAVNNLSLEEKIFFNSLRTLLDTYFKVIIGVDVGEPGK</sequence>
<dbReference type="OrthoDB" id="36229at2157"/>
<gene>
    <name evidence="1" type="ordered locus">Desmu_0577</name>
</gene>
<proteinExistence type="predicted"/>
<dbReference type="STRING" id="765177.Desmu_0577"/>
<dbReference type="Proteomes" id="UP000001068">
    <property type="component" value="Chromosome"/>
</dbReference>
<evidence type="ECO:0000313" key="1">
    <source>
        <dbReference type="EMBL" id="ADV64886.1"/>
    </source>
</evidence>